<organism evidence="1">
    <name type="scientific">marine sediment metagenome</name>
    <dbReference type="NCBI Taxonomy" id="412755"/>
    <lineage>
        <taxon>unclassified sequences</taxon>
        <taxon>metagenomes</taxon>
        <taxon>ecological metagenomes</taxon>
    </lineage>
</organism>
<evidence type="ECO:0000313" key="1">
    <source>
        <dbReference type="EMBL" id="KKK72792.1"/>
    </source>
</evidence>
<comment type="caution">
    <text evidence="1">The sequence shown here is derived from an EMBL/GenBank/DDBJ whole genome shotgun (WGS) entry which is preliminary data.</text>
</comment>
<protein>
    <submittedName>
        <fullName evidence="1">Uncharacterized protein</fullName>
    </submittedName>
</protein>
<dbReference type="EMBL" id="LAZR01057080">
    <property type="protein sequence ID" value="KKK72792.1"/>
    <property type="molecule type" value="Genomic_DNA"/>
</dbReference>
<feature type="non-terminal residue" evidence="1">
    <location>
        <position position="1"/>
    </location>
</feature>
<sequence length="51" mass="5797">TNTPKEVKKLPMYLISISYIARIDTFELPPKSLYDLVGMFISDDNVVGLHI</sequence>
<proteinExistence type="predicted"/>
<accession>A0A0F8XUJ8</accession>
<dbReference type="AlphaFoldDB" id="A0A0F8XUJ8"/>
<gene>
    <name evidence="1" type="ORF">LCGC14_2900310</name>
</gene>
<reference evidence="1" key="1">
    <citation type="journal article" date="2015" name="Nature">
        <title>Complex archaea that bridge the gap between prokaryotes and eukaryotes.</title>
        <authorList>
            <person name="Spang A."/>
            <person name="Saw J.H."/>
            <person name="Jorgensen S.L."/>
            <person name="Zaremba-Niedzwiedzka K."/>
            <person name="Martijn J."/>
            <person name="Lind A.E."/>
            <person name="van Eijk R."/>
            <person name="Schleper C."/>
            <person name="Guy L."/>
            <person name="Ettema T.J."/>
        </authorList>
    </citation>
    <scope>NUCLEOTIDE SEQUENCE</scope>
</reference>
<name>A0A0F8XUJ8_9ZZZZ</name>